<gene>
    <name evidence="2" type="ORF">NQ318_009506</name>
</gene>
<name>A0AAV8Z8F9_9CUCU</name>
<feature type="region of interest" description="Disordered" evidence="1">
    <location>
        <begin position="51"/>
        <end position="71"/>
    </location>
</feature>
<dbReference type="Proteomes" id="UP001162162">
    <property type="component" value="Unassembled WGS sequence"/>
</dbReference>
<evidence type="ECO:0000313" key="2">
    <source>
        <dbReference type="EMBL" id="KAJ8960064.1"/>
    </source>
</evidence>
<organism evidence="2 3">
    <name type="scientific">Aromia moschata</name>
    <dbReference type="NCBI Taxonomy" id="1265417"/>
    <lineage>
        <taxon>Eukaryota</taxon>
        <taxon>Metazoa</taxon>
        <taxon>Ecdysozoa</taxon>
        <taxon>Arthropoda</taxon>
        <taxon>Hexapoda</taxon>
        <taxon>Insecta</taxon>
        <taxon>Pterygota</taxon>
        <taxon>Neoptera</taxon>
        <taxon>Endopterygota</taxon>
        <taxon>Coleoptera</taxon>
        <taxon>Polyphaga</taxon>
        <taxon>Cucujiformia</taxon>
        <taxon>Chrysomeloidea</taxon>
        <taxon>Cerambycidae</taxon>
        <taxon>Cerambycinae</taxon>
        <taxon>Callichromatini</taxon>
        <taxon>Aromia</taxon>
    </lineage>
</organism>
<evidence type="ECO:0000256" key="1">
    <source>
        <dbReference type="SAM" id="MobiDB-lite"/>
    </source>
</evidence>
<dbReference type="EMBL" id="JAPWTK010000010">
    <property type="protein sequence ID" value="KAJ8960064.1"/>
    <property type="molecule type" value="Genomic_DNA"/>
</dbReference>
<dbReference type="AlphaFoldDB" id="A0AAV8Z8F9"/>
<evidence type="ECO:0000313" key="3">
    <source>
        <dbReference type="Proteomes" id="UP001162162"/>
    </source>
</evidence>
<proteinExistence type="predicted"/>
<comment type="caution">
    <text evidence="2">The sequence shown here is derived from an EMBL/GenBank/DDBJ whole genome shotgun (WGS) entry which is preliminary data.</text>
</comment>
<sequence length="182" mass="21176">MKSRHEIPSKYAFMKVHTFDFIQNEKTNAELVHEKNVGKIEQEFYKGETSEASDTAKYKPDTSEKITKSQTYGAETSEVSIMTESRTDLSGTTPKRYTTTCYVKPATVPIWYTESLYLKIGSTKRRFEEKIYFKNKLLPYRWSENMYTEVKTAPKKNYFRKLHSSGKIGYTLYIPCTTTNSS</sequence>
<accession>A0AAV8Z8F9</accession>
<reference evidence="2" key="1">
    <citation type="journal article" date="2023" name="Insect Mol. Biol.">
        <title>Genome sequencing provides insights into the evolution of gene families encoding plant cell wall-degrading enzymes in longhorned beetles.</title>
        <authorList>
            <person name="Shin N.R."/>
            <person name="Okamura Y."/>
            <person name="Kirsch R."/>
            <person name="Pauchet Y."/>
        </authorList>
    </citation>
    <scope>NUCLEOTIDE SEQUENCE</scope>
    <source>
        <strain evidence="2">AMC_N1</strain>
    </source>
</reference>
<keyword evidence="3" id="KW-1185">Reference proteome</keyword>
<feature type="compositionally biased region" description="Basic and acidic residues" evidence="1">
    <location>
        <begin position="51"/>
        <end position="67"/>
    </location>
</feature>
<protein>
    <submittedName>
        <fullName evidence="2">Uncharacterized protein</fullName>
    </submittedName>
</protein>